<evidence type="ECO:0000259" key="9">
    <source>
        <dbReference type="PROSITE" id="PS50262"/>
    </source>
</evidence>
<accession>A0AAV4JGT5</accession>
<organism evidence="10 11">
    <name type="scientific">Elysia marginata</name>
    <dbReference type="NCBI Taxonomy" id="1093978"/>
    <lineage>
        <taxon>Eukaryota</taxon>
        <taxon>Metazoa</taxon>
        <taxon>Spiralia</taxon>
        <taxon>Lophotrochozoa</taxon>
        <taxon>Mollusca</taxon>
        <taxon>Gastropoda</taxon>
        <taxon>Heterobranchia</taxon>
        <taxon>Euthyneura</taxon>
        <taxon>Panpulmonata</taxon>
        <taxon>Sacoglossa</taxon>
        <taxon>Placobranchoidea</taxon>
        <taxon>Plakobranchidae</taxon>
        <taxon>Elysia</taxon>
    </lineage>
</organism>
<evidence type="ECO:0000256" key="8">
    <source>
        <dbReference type="SAM" id="Phobius"/>
    </source>
</evidence>
<dbReference type="EMBL" id="BMAT01006849">
    <property type="protein sequence ID" value="GFS20918.1"/>
    <property type="molecule type" value="Genomic_DNA"/>
</dbReference>
<dbReference type="GO" id="GO:0005886">
    <property type="term" value="C:plasma membrane"/>
    <property type="evidence" value="ECO:0007669"/>
    <property type="project" value="TreeGrafter"/>
</dbReference>
<dbReference type="GO" id="GO:0004930">
    <property type="term" value="F:G protein-coupled receptor activity"/>
    <property type="evidence" value="ECO:0007669"/>
    <property type="project" value="UniProtKB-KW"/>
</dbReference>
<keyword evidence="6 10" id="KW-0675">Receptor</keyword>
<name>A0AAV4JGT5_9GAST</name>
<reference evidence="10 11" key="1">
    <citation type="journal article" date="2021" name="Elife">
        <title>Chloroplast acquisition without the gene transfer in kleptoplastic sea slugs, Plakobranchus ocellatus.</title>
        <authorList>
            <person name="Maeda T."/>
            <person name="Takahashi S."/>
            <person name="Yoshida T."/>
            <person name="Shimamura S."/>
            <person name="Takaki Y."/>
            <person name="Nagai Y."/>
            <person name="Toyoda A."/>
            <person name="Suzuki Y."/>
            <person name="Arimoto A."/>
            <person name="Ishii H."/>
            <person name="Satoh N."/>
            <person name="Nishiyama T."/>
            <person name="Hasebe M."/>
            <person name="Maruyama T."/>
            <person name="Minagawa J."/>
            <person name="Obokata J."/>
            <person name="Shigenobu S."/>
        </authorList>
    </citation>
    <scope>NUCLEOTIDE SEQUENCE [LARGE SCALE GENOMIC DNA]</scope>
</reference>
<evidence type="ECO:0000256" key="4">
    <source>
        <dbReference type="ARBA" id="ARBA00023040"/>
    </source>
</evidence>
<feature type="transmembrane region" description="Helical" evidence="8">
    <location>
        <begin position="72"/>
        <end position="93"/>
    </location>
</feature>
<keyword evidence="11" id="KW-1185">Reference proteome</keyword>
<dbReference type="PANTHER" id="PTHR24243:SF230">
    <property type="entry name" value="G-PROTEIN COUPLED RECEPTORS FAMILY 1 PROFILE DOMAIN-CONTAINING PROTEIN"/>
    <property type="match status" value="1"/>
</dbReference>
<proteinExistence type="predicted"/>
<dbReference type="SUPFAM" id="SSF81321">
    <property type="entry name" value="Family A G protein-coupled receptor-like"/>
    <property type="match status" value="1"/>
</dbReference>
<keyword evidence="2 8" id="KW-0812">Transmembrane</keyword>
<evidence type="ECO:0000256" key="7">
    <source>
        <dbReference type="ARBA" id="ARBA00023224"/>
    </source>
</evidence>
<dbReference type="Proteomes" id="UP000762676">
    <property type="component" value="Unassembled WGS sequence"/>
</dbReference>
<keyword evidence="7" id="KW-0807">Transducer</keyword>
<evidence type="ECO:0000256" key="3">
    <source>
        <dbReference type="ARBA" id="ARBA00022989"/>
    </source>
</evidence>
<protein>
    <submittedName>
        <fullName evidence="10">Chemosensory receptor A</fullName>
    </submittedName>
</protein>
<dbReference type="PANTHER" id="PTHR24243">
    <property type="entry name" value="G-PROTEIN COUPLED RECEPTOR"/>
    <property type="match status" value="1"/>
</dbReference>
<comment type="caution">
    <text evidence="10">The sequence shown here is derived from an EMBL/GenBank/DDBJ whole genome shotgun (WGS) entry which is preliminary data.</text>
</comment>
<evidence type="ECO:0000256" key="1">
    <source>
        <dbReference type="ARBA" id="ARBA00004141"/>
    </source>
</evidence>
<keyword evidence="3 8" id="KW-1133">Transmembrane helix</keyword>
<evidence type="ECO:0000256" key="2">
    <source>
        <dbReference type="ARBA" id="ARBA00022692"/>
    </source>
</evidence>
<dbReference type="Gene3D" id="1.20.1070.10">
    <property type="entry name" value="Rhodopsin 7-helix transmembrane proteins"/>
    <property type="match status" value="1"/>
</dbReference>
<evidence type="ECO:0000256" key="6">
    <source>
        <dbReference type="ARBA" id="ARBA00023170"/>
    </source>
</evidence>
<dbReference type="InterPro" id="IPR017452">
    <property type="entry name" value="GPCR_Rhodpsn_7TM"/>
</dbReference>
<evidence type="ECO:0000313" key="10">
    <source>
        <dbReference type="EMBL" id="GFS20918.1"/>
    </source>
</evidence>
<dbReference type="PROSITE" id="PS50262">
    <property type="entry name" value="G_PROTEIN_RECEP_F1_2"/>
    <property type="match status" value="1"/>
</dbReference>
<dbReference type="AlphaFoldDB" id="A0AAV4JGT5"/>
<gene>
    <name evidence="10" type="ORF">ElyMa_003325200</name>
</gene>
<evidence type="ECO:0000313" key="11">
    <source>
        <dbReference type="Proteomes" id="UP000762676"/>
    </source>
</evidence>
<sequence>MPLKFKVVFTRSRTIKWVLFLVVATVLLHFPVLSIYKVEWKKDSVTNVSYPYVVGKKRAEMSRINDVMNRGFIIWINYIVMVTCVCILSRRLYQASKMRSHFTATKWPQNSDQSPDRTTSRGLLSRDLHVIKSVVMVCVIFILSQLPYMALSLNRLLDSEFNIIDSRLLNLFGIVSNVARTCSLLNASINIFVYYNCNSKYRSVFLTLVASRKNDTIETNKL</sequence>
<keyword evidence="4" id="KW-0297">G-protein coupled receptor</keyword>
<keyword evidence="5 8" id="KW-0472">Membrane</keyword>
<comment type="subcellular location">
    <subcellularLocation>
        <location evidence="1">Membrane</location>
        <topology evidence="1">Multi-pass membrane protein</topology>
    </subcellularLocation>
</comment>
<feature type="transmembrane region" description="Helical" evidence="8">
    <location>
        <begin position="130"/>
        <end position="151"/>
    </location>
</feature>
<feature type="domain" description="G-protein coupled receptors family 1 profile" evidence="9">
    <location>
        <begin position="1"/>
        <end position="194"/>
    </location>
</feature>
<feature type="transmembrane region" description="Helical" evidence="8">
    <location>
        <begin position="171"/>
        <end position="195"/>
    </location>
</feature>
<evidence type="ECO:0000256" key="5">
    <source>
        <dbReference type="ARBA" id="ARBA00023136"/>
    </source>
</evidence>